<evidence type="ECO:0000259" key="3">
    <source>
        <dbReference type="PROSITE" id="PS50111"/>
    </source>
</evidence>
<comment type="caution">
    <text evidence="4">The sequence shown here is derived from an EMBL/GenBank/DDBJ whole genome shotgun (WGS) entry which is preliminary data.</text>
</comment>
<dbReference type="Gene3D" id="1.10.287.950">
    <property type="entry name" value="Methyl-accepting chemotaxis protein"/>
    <property type="match status" value="1"/>
</dbReference>
<dbReference type="RefSeq" id="WP_305106712.1">
    <property type="nucleotide sequence ID" value="NZ_JAUTWS010000035.1"/>
</dbReference>
<keyword evidence="1 2" id="KW-0807">Transducer</keyword>
<organism evidence="4 5">
    <name type="scientific">Paracraurococcus lichenis</name>
    <dbReference type="NCBI Taxonomy" id="3064888"/>
    <lineage>
        <taxon>Bacteria</taxon>
        <taxon>Pseudomonadati</taxon>
        <taxon>Pseudomonadota</taxon>
        <taxon>Alphaproteobacteria</taxon>
        <taxon>Acetobacterales</taxon>
        <taxon>Roseomonadaceae</taxon>
        <taxon>Paracraurococcus</taxon>
    </lineage>
</organism>
<name>A0ABT9E6S4_9PROT</name>
<keyword evidence="5" id="KW-1185">Reference proteome</keyword>
<sequence length="371" mass="38865">MYHATRLCLAACVAAGLAAAVLPVTAPLLGAAVSVLAMLVIMLERRQRPRPEEPVAATPPGINPAEVIGPGIVTSPLAPTRTPRDLETALGLFGSVIINEVDTSVRSALNENQQMREMAEEMALASSQAREQFRLSIGRAVTAESDIEQLKSYGEELTGSIDLVTSEVRNSIATIRAAAEQTVTTRRSIETMSELSRSMSEILAAIGDISRQTRMLALNATIEAARAGEAGRGFAVVAGEVKQLAHQTAEATTVINSKLEELTGTVQASVAALQSLVATVTSVDSASNTISQAIARQDTLTTQVKASLDAMHGTVYDLAREIREAAQIAANSGSLAELVLDTAKTVDGLMSEMSEKLHAVGNGMLPVGVPA</sequence>
<dbReference type="PANTHER" id="PTHR32089:SF112">
    <property type="entry name" value="LYSOZYME-LIKE PROTEIN-RELATED"/>
    <property type="match status" value="1"/>
</dbReference>
<dbReference type="EMBL" id="JAUTWS010000035">
    <property type="protein sequence ID" value="MDO9711858.1"/>
    <property type="molecule type" value="Genomic_DNA"/>
</dbReference>
<evidence type="ECO:0000256" key="2">
    <source>
        <dbReference type="PROSITE-ProRule" id="PRU00284"/>
    </source>
</evidence>
<dbReference type="PROSITE" id="PS50111">
    <property type="entry name" value="CHEMOTAXIS_TRANSDUC_2"/>
    <property type="match status" value="1"/>
</dbReference>
<accession>A0ABT9E6S4</accession>
<proteinExistence type="predicted"/>
<dbReference type="InterPro" id="IPR004089">
    <property type="entry name" value="MCPsignal_dom"/>
</dbReference>
<dbReference type="SUPFAM" id="SSF58104">
    <property type="entry name" value="Methyl-accepting chemotaxis protein (MCP) signaling domain"/>
    <property type="match status" value="1"/>
</dbReference>
<dbReference type="Pfam" id="PF00015">
    <property type="entry name" value="MCPsignal"/>
    <property type="match status" value="1"/>
</dbReference>
<dbReference type="Proteomes" id="UP001243009">
    <property type="component" value="Unassembled WGS sequence"/>
</dbReference>
<reference evidence="4 5" key="1">
    <citation type="submission" date="2023-08" db="EMBL/GenBank/DDBJ databases">
        <title>The draft genome sequence of Paracraurococcus sp. LOR1-02.</title>
        <authorList>
            <person name="Kingkaew E."/>
            <person name="Tanasupawat S."/>
        </authorList>
    </citation>
    <scope>NUCLEOTIDE SEQUENCE [LARGE SCALE GENOMIC DNA]</scope>
    <source>
        <strain evidence="4 5">LOR1-02</strain>
    </source>
</reference>
<dbReference type="SMART" id="SM00283">
    <property type="entry name" value="MA"/>
    <property type="match status" value="1"/>
</dbReference>
<feature type="domain" description="Methyl-accepting transducer" evidence="3">
    <location>
        <begin position="111"/>
        <end position="340"/>
    </location>
</feature>
<evidence type="ECO:0000313" key="4">
    <source>
        <dbReference type="EMBL" id="MDO9711858.1"/>
    </source>
</evidence>
<evidence type="ECO:0000256" key="1">
    <source>
        <dbReference type="ARBA" id="ARBA00023224"/>
    </source>
</evidence>
<protein>
    <submittedName>
        <fullName evidence="4">Methyl-accepting chemotaxis protein</fullName>
    </submittedName>
</protein>
<evidence type="ECO:0000313" key="5">
    <source>
        <dbReference type="Proteomes" id="UP001243009"/>
    </source>
</evidence>
<gene>
    <name evidence="4" type="ORF">Q7A36_26155</name>
</gene>
<dbReference type="PANTHER" id="PTHR32089">
    <property type="entry name" value="METHYL-ACCEPTING CHEMOTAXIS PROTEIN MCPB"/>
    <property type="match status" value="1"/>
</dbReference>